<dbReference type="EMBL" id="FNGS01000002">
    <property type="protein sequence ID" value="SDL43726.1"/>
    <property type="molecule type" value="Genomic_DNA"/>
</dbReference>
<evidence type="ECO:0000313" key="4">
    <source>
        <dbReference type="Proteomes" id="UP000198901"/>
    </source>
</evidence>
<dbReference type="AlphaFoldDB" id="A0A1G9K2M9"/>
<organism evidence="3 4">
    <name type="scientific">Siphonobacter aquaeclarae</name>
    <dbReference type="NCBI Taxonomy" id="563176"/>
    <lineage>
        <taxon>Bacteria</taxon>
        <taxon>Pseudomonadati</taxon>
        <taxon>Bacteroidota</taxon>
        <taxon>Cytophagia</taxon>
        <taxon>Cytophagales</taxon>
        <taxon>Cytophagaceae</taxon>
        <taxon>Siphonobacter</taxon>
    </lineage>
</organism>
<dbReference type="InterPro" id="IPR013538">
    <property type="entry name" value="ASHA1/2-like_C"/>
</dbReference>
<dbReference type="InterPro" id="IPR023393">
    <property type="entry name" value="START-like_dom_sf"/>
</dbReference>
<proteinExistence type="inferred from homology"/>
<dbReference type="Pfam" id="PF08327">
    <property type="entry name" value="AHSA1"/>
    <property type="match status" value="1"/>
</dbReference>
<reference evidence="3 4" key="1">
    <citation type="submission" date="2016-10" db="EMBL/GenBank/DDBJ databases">
        <authorList>
            <person name="de Groot N.N."/>
        </authorList>
    </citation>
    <scope>NUCLEOTIDE SEQUENCE [LARGE SCALE GENOMIC DNA]</scope>
    <source>
        <strain evidence="3 4">DSM 21668</strain>
    </source>
</reference>
<comment type="similarity">
    <text evidence="1">Belongs to the AHA1 family.</text>
</comment>
<evidence type="ECO:0000259" key="2">
    <source>
        <dbReference type="Pfam" id="PF08327"/>
    </source>
</evidence>
<sequence length="147" mass="17072">METSYSILIHARPESVWAALTEPAQMIRWMGDPEMRLEVETDWLPGSPVIVRGFHHVSFENRGTVLAAEKNRRLEYTHLSSVSRLRDIPENHTVFSFLLTPEKEHTLLALSLRNFPTESIRKHFEFYWPATLTILKEVAEENVNDSL</sequence>
<dbReference type="Proteomes" id="UP000198901">
    <property type="component" value="Unassembled WGS sequence"/>
</dbReference>
<keyword evidence="4" id="KW-1185">Reference proteome</keyword>
<protein>
    <submittedName>
        <fullName evidence="3">Activator of Hsp90 ATPase homolog 1-like protein</fullName>
    </submittedName>
</protein>
<accession>A0A1G9K2M9</accession>
<dbReference type="CDD" id="cd07814">
    <property type="entry name" value="SRPBCC_CalC_Aha1-like"/>
    <property type="match status" value="1"/>
</dbReference>
<name>A0A1G9K2M9_9BACT</name>
<gene>
    <name evidence="3" type="ORF">SAMN04488090_0845</name>
</gene>
<dbReference type="Gene3D" id="3.30.530.20">
    <property type="match status" value="1"/>
</dbReference>
<evidence type="ECO:0000313" key="3">
    <source>
        <dbReference type="EMBL" id="SDL43726.1"/>
    </source>
</evidence>
<feature type="domain" description="Activator of Hsp90 ATPase homologue 1/2-like C-terminal" evidence="2">
    <location>
        <begin position="11"/>
        <end position="139"/>
    </location>
</feature>
<dbReference type="STRING" id="563176.SAMN04488090_0845"/>
<evidence type="ECO:0000256" key="1">
    <source>
        <dbReference type="ARBA" id="ARBA00006817"/>
    </source>
</evidence>
<dbReference type="SUPFAM" id="SSF55961">
    <property type="entry name" value="Bet v1-like"/>
    <property type="match status" value="1"/>
</dbReference>